<keyword evidence="4" id="KW-0802">TPR repeat</keyword>
<dbReference type="SUPFAM" id="SSF48452">
    <property type="entry name" value="TPR-like"/>
    <property type="match status" value="1"/>
</dbReference>
<feature type="signal peptide" evidence="7">
    <location>
        <begin position="1"/>
        <end position="24"/>
    </location>
</feature>
<dbReference type="Gene3D" id="2.120.10.30">
    <property type="entry name" value="TolB, C-terminal domain"/>
    <property type="match status" value="1"/>
</dbReference>
<evidence type="ECO:0000256" key="6">
    <source>
        <dbReference type="SAM" id="MobiDB-lite"/>
    </source>
</evidence>
<dbReference type="Proteomes" id="UP001597544">
    <property type="component" value="Unassembled WGS sequence"/>
</dbReference>
<dbReference type="InterPro" id="IPR011990">
    <property type="entry name" value="TPR-like_helical_dom_sf"/>
</dbReference>
<dbReference type="Gene3D" id="1.25.40.10">
    <property type="entry name" value="Tetratricopeptide repeat domain"/>
    <property type="match status" value="1"/>
</dbReference>
<name>A0ABW5IJ70_9BACT</name>
<evidence type="ECO:0000256" key="4">
    <source>
        <dbReference type="PROSITE-ProRule" id="PRU00339"/>
    </source>
</evidence>
<dbReference type="CDD" id="cd07185">
    <property type="entry name" value="OmpA_C-like"/>
    <property type="match status" value="1"/>
</dbReference>
<dbReference type="InterPro" id="IPR036737">
    <property type="entry name" value="OmpA-like_sf"/>
</dbReference>
<feature type="repeat" description="TPR" evidence="4">
    <location>
        <begin position="27"/>
        <end position="60"/>
    </location>
</feature>
<dbReference type="Pfam" id="PF07676">
    <property type="entry name" value="PD40"/>
    <property type="match status" value="3"/>
</dbReference>
<dbReference type="InterPro" id="IPR006664">
    <property type="entry name" value="OMP_bac"/>
</dbReference>
<evidence type="ECO:0000256" key="2">
    <source>
        <dbReference type="ARBA" id="ARBA00023136"/>
    </source>
</evidence>
<dbReference type="InterPro" id="IPR011042">
    <property type="entry name" value="6-blade_b-propeller_TolB-like"/>
</dbReference>
<evidence type="ECO:0000256" key="1">
    <source>
        <dbReference type="ARBA" id="ARBA00004442"/>
    </source>
</evidence>
<dbReference type="Pfam" id="PF13432">
    <property type="entry name" value="TPR_16"/>
    <property type="match status" value="1"/>
</dbReference>
<dbReference type="Pfam" id="PF00691">
    <property type="entry name" value="OmpA"/>
    <property type="match status" value="1"/>
</dbReference>
<dbReference type="SUPFAM" id="SSF82171">
    <property type="entry name" value="DPP6 N-terminal domain-like"/>
    <property type="match status" value="1"/>
</dbReference>
<dbReference type="SUPFAM" id="SSF103088">
    <property type="entry name" value="OmpA-like"/>
    <property type="match status" value="1"/>
</dbReference>
<dbReference type="PROSITE" id="PS51123">
    <property type="entry name" value="OMPA_2"/>
    <property type="match status" value="1"/>
</dbReference>
<dbReference type="InterPro" id="IPR011659">
    <property type="entry name" value="WD40"/>
</dbReference>
<proteinExistence type="predicted"/>
<evidence type="ECO:0000256" key="3">
    <source>
        <dbReference type="ARBA" id="ARBA00023237"/>
    </source>
</evidence>
<dbReference type="InterPro" id="IPR006665">
    <property type="entry name" value="OmpA-like"/>
</dbReference>
<evidence type="ECO:0000313" key="10">
    <source>
        <dbReference type="Proteomes" id="UP001597544"/>
    </source>
</evidence>
<dbReference type="PANTHER" id="PTHR30329">
    <property type="entry name" value="STATOR ELEMENT OF FLAGELLAR MOTOR COMPLEX"/>
    <property type="match status" value="1"/>
</dbReference>
<accession>A0ABW5IJ70</accession>
<evidence type="ECO:0000313" key="9">
    <source>
        <dbReference type="EMBL" id="MFD2513686.1"/>
    </source>
</evidence>
<keyword evidence="10" id="KW-1185">Reference proteome</keyword>
<evidence type="ECO:0000256" key="7">
    <source>
        <dbReference type="SAM" id="SignalP"/>
    </source>
</evidence>
<gene>
    <name evidence="9" type="ORF">ACFSRY_07395</name>
</gene>
<evidence type="ECO:0000259" key="8">
    <source>
        <dbReference type="PROSITE" id="PS51123"/>
    </source>
</evidence>
<comment type="subcellular location">
    <subcellularLocation>
        <location evidence="1">Cell outer membrane</location>
    </subcellularLocation>
</comment>
<dbReference type="InterPro" id="IPR019734">
    <property type="entry name" value="TPR_rpt"/>
</dbReference>
<keyword evidence="7" id="KW-0732">Signal</keyword>
<feature type="domain" description="OmpA-like" evidence="8">
    <location>
        <begin position="546"/>
        <end position="663"/>
    </location>
</feature>
<dbReference type="InterPro" id="IPR050330">
    <property type="entry name" value="Bact_OuterMem_StrucFunc"/>
</dbReference>
<dbReference type="SMART" id="SM00028">
    <property type="entry name" value="TPR"/>
    <property type="match status" value="2"/>
</dbReference>
<keyword evidence="2 5" id="KW-0472">Membrane</keyword>
<dbReference type="PROSITE" id="PS50005">
    <property type="entry name" value="TPR"/>
    <property type="match status" value="1"/>
</dbReference>
<dbReference type="PANTHER" id="PTHR30329:SF21">
    <property type="entry name" value="LIPOPROTEIN YIAD-RELATED"/>
    <property type="match status" value="1"/>
</dbReference>
<sequence length="680" mass="76914">MSRFFSGVMLWISLFLLLAFTASAQGVRGNLRAANKYFEQENHREAIPYFEKVLAKDPDNVKALYRAGISYMAFDKEKSIDYLDRAQELNPKVDRELQYWLGRVYHINYLFEEAITYFQGYKKTLSKREVERLAHVDQLIQHAENAKAEVSNPKDVFVKNLGGTINTAYSEHSPVISSDYNYLLFTSRGEKATGGKEAVDGEFYEDIFETRRIAGDKWETTRVVPGALNSVGHDASIQLFDNDRKMLLYRANKDNNSDIMVSERQKDGSWGAPKSISDKVNTRDFESDAFITPDGNTLYYSTTHYSKKGDLDIYVVKRNKDGSWEDPQSVGDMINTPFDDDSPFLAKDGTLFFSSKGHNTMGGYDIFSSTYDSVAMRWSTPVNLGTPINTPDDDTYYRISPDGSYAYLSSYRIGGYGEKDIYTINYFKTVEVKGQLYTKADSTLAPEVELVFRSTRANRQPLEYRVYTSPDSATYTVHVLSGRTYEVEALKDGKQIAAMELEVPMVLKDSAIVMQDLQLPESEIRFNIVAAPDTAAIAQGAQTAGKLTPDTFEIENLLFTTDSYALKPESKEKLNEVARILKLKPEMRISIEGHTDSKASSSYNTTLSRKRTNAAYTYLVKQGVAPEQMSKASYGKSRPLLPNDSLENRRQNRRVEIKVIRVEEGELSRNKEATAPENIN</sequence>
<organism evidence="9 10">
    <name type="scientific">Pontibacter locisalis</name>
    <dbReference type="NCBI Taxonomy" id="1719035"/>
    <lineage>
        <taxon>Bacteria</taxon>
        <taxon>Pseudomonadati</taxon>
        <taxon>Bacteroidota</taxon>
        <taxon>Cytophagia</taxon>
        <taxon>Cytophagales</taxon>
        <taxon>Hymenobacteraceae</taxon>
        <taxon>Pontibacter</taxon>
    </lineage>
</organism>
<protein>
    <submittedName>
        <fullName evidence="9">OmpA family protein</fullName>
    </submittedName>
</protein>
<evidence type="ECO:0000256" key="5">
    <source>
        <dbReference type="PROSITE-ProRule" id="PRU00473"/>
    </source>
</evidence>
<dbReference type="PRINTS" id="PR01021">
    <property type="entry name" value="OMPADOMAIN"/>
</dbReference>
<dbReference type="Gene3D" id="3.30.1330.60">
    <property type="entry name" value="OmpA-like domain"/>
    <property type="match status" value="1"/>
</dbReference>
<feature type="region of interest" description="Disordered" evidence="6">
    <location>
        <begin position="628"/>
        <end position="648"/>
    </location>
</feature>
<comment type="caution">
    <text evidence="9">The sequence shown here is derived from an EMBL/GenBank/DDBJ whole genome shotgun (WGS) entry which is preliminary data.</text>
</comment>
<keyword evidence="3" id="KW-0998">Cell outer membrane</keyword>
<dbReference type="EMBL" id="JBHULU010000010">
    <property type="protein sequence ID" value="MFD2513686.1"/>
    <property type="molecule type" value="Genomic_DNA"/>
</dbReference>
<reference evidence="10" key="1">
    <citation type="journal article" date="2019" name="Int. J. Syst. Evol. Microbiol.">
        <title>The Global Catalogue of Microorganisms (GCM) 10K type strain sequencing project: providing services to taxonomists for standard genome sequencing and annotation.</title>
        <authorList>
            <consortium name="The Broad Institute Genomics Platform"/>
            <consortium name="The Broad Institute Genome Sequencing Center for Infectious Disease"/>
            <person name="Wu L."/>
            <person name="Ma J."/>
        </authorList>
    </citation>
    <scope>NUCLEOTIDE SEQUENCE [LARGE SCALE GENOMIC DNA]</scope>
    <source>
        <strain evidence="10">KCTC 42498</strain>
    </source>
</reference>
<feature type="chain" id="PRO_5047266539" evidence="7">
    <location>
        <begin position="25"/>
        <end position="680"/>
    </location>
</feature>